<evidence type="ECO:0000256" key="3">
    <source>
        <dbReference type="ARBA" id="ARBA00022917"/>
    </source>
</evidence>
<dbReference type="AlphaFoldDB" id="A0AAD6XC94"/>
<evidence type="ECO:0000259" key="6">
    <source>
        <dbReference type="PROSITE" id="PS50249"/>
    </source>
</evidence>
<keyword evidence="2 4" id="KW-0396">Initiation factor</keyword>
<dbReference type="GO" id="GO:0033290">
    <property type="term" value="C:eukaryotic 48S preinitiation complex"/>
    <property type="evidence" value="ECO:0007669"/>
    <property type="project" value="UniProtKB-UniRule"/>
</dbReference>
<dbReference type="PANTHER" id="PTHR10540:SF6">
    <property type="entry name" value="EUKARYOTIC TRANSLATION INITIATION FACTOR 3 SUBUNIT F"/>
    <property type="match status" value="1"/>
</dbReference>
<comment type="similarity">
    <text evidence="4">Belongs to the eIF-3 subunit F family.</text>
</comment>
<dbReference type="CDD" id="cd08064">
    <property type="entry name" value="MPN_eIF3f"/>
    <property type="match status" value="1"/>
</dbReference>
<sequence>MALGGSSAVHIQSSTLSSSPATPRTPSSITIHPVALFSILDHYLRRTDDQPRVIGTLLGTRSADNTTIHVRSSFAVLHSENDEQVAVDMEYHRTMYELHSRVTPKETIVGWYSTGSNLNTYSALIQNFYSQETAPHQAIHVALNTGAEEGEEAGVQAYVRCVSLRLTGNARVVGTGNRYDTERDLLSSPVGVFPKPENCIFVPVPVRLQFQDAERSGLDLLTQTAIAPTLTTPQPTPSIAHLDATLASVSQMLDRVLAYVRQVLSGEVQGDKALGRYLMDTLGVGAIGEKGGEDKAFNASLQDTLMISYLANLVRAQAEVSSRLALVTS</sequence>
<dbReference type="GO" id="GO:0016282">
    <property type="term" value="C:eukaryotic 43S preinitiation complex"/>
    <property type="evidence" value="ECO:0007669"/>
    <property type="project" value="UniProtKB-UniRule"/>
</dbReference>
<dbReference type="GO" id="GO:0031369">
    <property type="term" value="F:translation initiation factor binding"/>
    <property type="evidence" value="ECO:0007669"/>
    <property type="project" value="InterPro"/>
</dbReference>
<dbReference type="InterPro" id="IPR037518">
    <property type="entry name" value="MPN"/>
</dbReference>
<keyword evidence="7" id="KW-0645">Protease</keyword>
<gene>
    <name evidence="7" type="ORF">C8F04DRAFT_1249900</name>
</gene>
<comment type="subunit">
    <text evidence="4">Component of the eukaryotic translation initiation factor 3 (eIF-3) complex.</text>
</comment>
<dbReference type="Pfam" id="PF01398">
    <property type="entry name" value="JAB"/>
    <property type="match status" value="1"/>
</dbReference>
<dbReference type="GO" id="GO:0006508">
    <property type="term" value="P:proteolysis"/>
    <property type="evidence" value="ECO:0007669"/>
    <property type="project" value="UniProtKB-KW"/>
</dbReference>
<dbReference type="GO" id="GO:0001732">
    <property type="term" value="P:formation of cytoplasmic translation initiation complex"/>
    <property type="evidence" value="ECO:0007669"/>
    <property type="project" value="UniProtKB-UniRule"/>
</dbReference>
<comment type="function">
    <text evidence="4">Component of the eukaryotic translation initiation factor 3 (eIF-3) complex, which is involved in protein synthesis of a specialized repertoire of mRNAs and, together with other initiation factors, stimulates binding of mRNA and methionyl-tRNAi to the 40S ribosome. The eIF-3 complex specifically targets and initiates translation of a subset of mRNAs involved in cell proliferation.</text>
</comment>
<evidence type="ECO:0000256" key="1">
    <source>
        <dbReference type="ARBA" id="ARBA00022490"/>
    </source>
</evidence>
<dbReference type="InterPro" id="IPR024969">
    <property type="entry name" value="EIF3F/CSN6-like_C"/>
</dbReference>
<name>A0AAD6XC94_9AGAR</name>
<evidence type="ECO:0000256" key="4">
    <source>
        <dbReference type="HAMAP-Rule" id="MF_03005"/>
    </source>
</evidence>
<dbReference type="SMART" id="SM00232">
    <property type="entry name" value="JAB_MPN"/>
    <property type="match status" value="1"/>
</dbReference>
<evidence type="ECO:0000256" key="5">
    <source>
        <dbReference type="SAM" id="MobiDB-lite"/>
    </source>
</evidence>
<keyword evidence="8" id="KW-1185">Reference proteome</keyword>
<dbReference type="PANTHER" id="PTHR10540">
    <property type="entry name" value="EUKARYOTIC TRANSLATION INITIATION FACTOR 3 SUBUNIT F-RELATED"/>
    <property type="match status" value="1"/>
</dbReference>
<dbReference type="EMBL" id="JARJCM010000006">
    <property type="protein sequence ID" value="KAJ7044632.1"/>
    <property type="molecule type" value="Genomic_DNA"/>
</dbReference>
<dbReference type="GO" id="GO:0003743">
    <property type="term" value="F:translation initiation factor activity"/>
    <property type="evidence" value="ECO:0007669"/>
    <property type="project" value="UniProtKB-UniRule"/>
</dbReference>
<feature type="domain" description="MPN" evidence="6">
    <location>
        <begin position="29"/>
        <end position="170"/>
    </location>
</feature>
<evidence type="ECO:0000256" key="2">
    <source>
        <dbReference type="ARBA" id="ARBA00022540"/>
    </source>
</evidence>
<feature type="compositionally biased region" description="Low complexity" evidence="5">
    <location>
        <begin position="13"/>
        <end position="26"/>
    </location>
</feature>
<dbReference type="InterPro" id="IPR000555">
    <property type="entry name" value="JAMM/MPN+_dom"/>
</dbReference>
<dbReference type="PROSITE" id="PS50249">
    <property type="entry name" value="MPN"/>
    <property type="match status" value="1"/>
</dbReference>
<protein>
    <recommendedName>
        <fullName evidence="4">Eukaryotic translation initiation factor 3 subunit F</fullName>
        <shortName evidence="4">eIF3f</shortName>
    </recommendedName>
</protein>
<keyword evidence="3 4" id="KW-0648">Protein biosynthesis</keyword>
<dbReference type="Pfam" id="PF13012">
    <property type="entry name" value="MitMem_reg"/>
    <property type="match status" value="1"/>
</dbReference>
<comment type="caution">
    <text evidence="7">The sequence shown here is derived from an EMBL/GenBank/DDBJ whole genome shotgun (WGS) entry which is preliminary data.</text>
</comment>
<dbReference type="GO" id="GO:0071541">
    <property type="term" value="C:eukaryotic translation initiation factor 3 complex, eIF3m"/>
    <property type="evidence" value="ECO:0007669"/>
    <property type="project" value="TreeGrafter"/>
</dbReference>
<dbReference type="Proteomes" id="UP001218188">
    <property type="component" value="Unassembled WGS sequence"/>
</dbReference>
<organism evidence="7 8">
    <name type="scientific">Mycena alexandri</name>
    <dbReference type="NCBI Taxonomy" id="1745969"/>
    <lineage>
        <taxon>Eukaryota</taxon>
        <taxon>Fungi</taxon>
        <taxon>Dikarya</taxon>
        <taxon>Basidiomycota</taxon>
        <taxon>Agaricomycotina</taxon>
        <taxon>Agaricomycetes</taxon>
        <taxon>Agaricomycetidae</taxon>
        <taxon>Agaricales</taxon>
        <taxon>Marasmiineae</taxon>
        <taxon>Mycenaceae</taxon>
        <taxon>Mycena</taxon>
    </lineage>
</organism>
<comment type="subcellular location">
    <subcellularLocation>
        <location evidence="4">Cytoplasm</location>
    </subcellularLocation>
</comment>
<dbReference type="GO" id="GO:0008237">
    <property type="term" value="F:metallopeptidase activity"/>
    <property type="evidence" value="ECO:0007669"/>
    <property type="project" value="InterPro"/>
</dbReference>
<proteinExistence type="inferred from homology"/>
<reference evidence="7" key="1">
    <citation type="submission" date="2023-03" db="EMBL/GenBank/DDBJ databases">
        <title>Massive genome expansion in bonnet fungi (Mycena s.s.) driven by repeated elements and novel gene families across ecological guilds.</title>
        <authorList>
            <consortium name="Lawrence Berkeley National Laboratory"/>
            <person name="Harder C.B."/>
            <person name="Miyauchi S."/>
            <person name="Viragh M."/>
            <person name="Kuo A."/>
            <person name="Thoen E."/>
            <person name="Andreopoulos B."/>
            <person name="Lu D."/>
            <person name="Skrede I."/>
            <person name="Drula E."/>
            <person name="Henrissat B."/>
            <person name="Morin E."/>
            <person name="Kohler A."/>
            <person name="Barry K."/>
            <person name="LaButti K."/>
            <person name="Morin E."/>
            <person name="Salamov A."/>
            <person name="Lipzen A."/>
            <person name="Mereny Z."/>
            <person name="Hegedus B."/>
            <person name="Baldrian P."/>
            <person name="Stursova M."/>
            <person name="Weitz H."/>
            <person name="Taylor A."/>
            <person name="Grigoriev I.V."/>
            <person name="Nagy L.G."/>
            <person name="Martin F."/>
            <person name="Kauserud H."/>
        </authorList>
    </citation>
    <scope>NUCLEOTIDE SEQUENCE</scope>
    <source>
        <strain evidence="7">CBHHK200</strain>
    </source>
</reference>
<dbReference type="InterPro" id="IPR027531">
    <property type="entry name" value="eIF3f"/>
</dbReference>
<dbReference type="HAMAP" id="MF_03005">
    <property type="entry name" value="eIF3f"/>
    <property type="match status" value="1"/>
</dbReference>
<evidence type="ECO:0000313" key="8">
    <source>
        <dbReference type="Proteomes" id="UP001218188"/>
    </source>
</evidence>
<dbReference type="Gene3D" id="3.40.140.10">
    <property type="entry name" value="Cytidine Deaminase, domain 2"/>
    <property type="match status" value="1"/>
</dbReference>
<evidence type="ECO:0000313" key="7">
    <source>
        <dbReference type="EMBL" id="KAJ7044632.1"/>
    </source>
</evidence>
<feature type="region of interest" description="Disordered" evidence="5">
    <location>
        <begin position="1"/>
        <end position="26"/>
    </location>
</feature>
<keyword evidence="7" id="KW-0378">Hydrolase</keyword>
<keyword evidence="1 4" id="KW-0963">Cytoplasm</keyword>
<accession>A0AAD6XC94</accession>